<sequence>MRIDPSSIRYSHVEGTHYFFDPVVCPTTIQFVLSGEWKPHDVRFVLENTHDPDLRRVAEDAIANLTNSRDRRASTVRRRSPTATTGSTSPTATTYSRDDRTPRLSPTLSTSTRTPVPRRRSRSRTRETRSTYSSGRRTASPGTSSSRYTSPSATASSVVSRSPRLSPRLPYTSPYGYPPGGPPAPHHPHGVPAPVYVVPAPHPPIQAPPVVSHATRGHAKILLSMDGDGIRGLSTALIVESLVDAVCRQMDRHVEPYEIFDIIGGVSTSGLLAVMIGRLRMRTHEARDAYIEISKLVFREKWSFYAAHDFVHAVPPADDHALENAVQDLVLARSYTFDETFLDVRHGATNVFIISTSVDLGHNQPAIIRSYPSRRNAGAEYDPNITTSQAIFSTLKTPKYTAGAERGRYLAPGLVDLGTSKNNPIRDMYFETRKLYSYGHDAVILISIGTGTGTHLPNELRDMCDAVKQRVADAEKTREKFEKDQTVMLESGWMKYFRFNVDGLDGVPLEEARAVEDIKGRTMAYLARPEVYARFWEAVELICGVLRGDPVWQVQGEEEGGSQAGG</sequence>
<feature type="compositionally biased region" description="Low complexity" evidence="3">
    <location>
        <begin position="103"/>
        <end position="115"/>
    </location>
</feature>
<protein>
    <submittedName>
        <fullName evidence="5">FabD/lysophospholipase-like protein</fullName>
    </submittedName>
</protein>
<feature type="compositionally biased region" description="Low complexity" evidence="3">
    <location>
        <begin position="130"/>
        <end position="140"/>
    </location>
</feature>
<comment type="caution">
    <text evidence="2">Lacks conserved residue(s) required for the propagation of feature annotation.</text>
</comment>
<keyword evidence="6" id="KW-1185">Reference proteome</keyword>
<feature type="compositionally biased region" description="Low complexity" evidence="3">
    <location>
        <begin position="149"/>
        <end position="170"/>
    </location>
</feature>
<feature type="active site" description="Nucleophile" evidence="2">
    <location>
        <position position="267"/>
    </location>
</feature>
<dbReference type="Gene3D" id="3.40.1090.10">
    <property type="entry name" value="Cytosolic phospholipase A2 catalytic domain"/>
    <property type="match status" value="1"/>
</dbReference>
<dbReference type="PROSITE" id="PS51635">
    <property type="entry name" value="PNPLA"/>
    <property type="match status" value="1"/>
</dbReference>
<dbReference type="InterPro" id="IPR016035">
    <property type="entry name" value="Acyl_Trfase/lysoPLipase"/>
</dbReference>
<gene>
    <name evidence="5" type="ORF">M011DRAFT_408618</name>
</gene>
<proteinExistence type="predicted"/>
<evidence type="ECO:0000313" key="6">
    <source>
        <dbReference type="Proteomes" id="UP000799440"/>
    </source>
</evidence>
<dbReference type="GO" id="GO:0016042">
    <property type="term" value="P:lipid catabolic process"/>
    <property type="evidence" value="ECO:0007669"/>
    <property type="project" value="UniProtKB-UniRule"/>
</dbReference>
<evidence type="ECO:0000256" key="1">
    <source>
        <dbReference type="ARBA" id="ARBA00023098"/>
    </source>
</evidence>
<evidence type="ECO:0000256" key="2">
    <source>
        <dbReference type="PROSITE-ProRule" id="PRU01161"/>
    </source>
</evidence>
<dbReference type="GO" id="GO:0016020">
    <property type="term" value="C:membrane"/>
    <property type="evidence" value="ECO:0007669"/>
    <property type="project" value="TreeGrafter"/>
</dbReference>
<keyword evidence="2" id="KW-0378">Hydrolase</keyword>
<evidence type="ECO:0000313" key="5">
    <source>
        <dbReference type="EMBL" id="KAF2744437.1"/>
    </source>
</evidence>
<feature type="region of interest" description="Disordered" evidence="3">
    <location>
        <begin position="65"/>
        <end position="188"/>
    </location>
</feature>
<dbReference type="GO" id="GO:0047499">
    <property type="term" value="F:calcium-independent phospholipase A2 activity"/>
    <property type="evidence" value="ECO:0007669"/>
    <property type="project" value="TreeGrafter"/>
</dbReference>
<dbReference type="OrthoDB" id="1658288at2759"/>
<dbReference type="GO" id="GO:0019369">
    <property type="term" value="P:arachidonate metabolic process"/>
    <property type="evidence" value="ECO:0007669"/>
    <property type="project" value="TreeGrafter"/>
</dbReference>
<dbReference type="SUPFAM" id="SSF52151">
    <property type="entry name" value="FabD/lysophospholipase-like"/>
    <property type="match status" value="1"/>
</dbReference>
<organism evidence="5 6">
    <name type="scientific">Sporormia fimetaria CBS 119925</name>
    <dbReference type="NCBI Taxonomy" id="1340428"/>
    <lineage>
        <taxon>Eukaryota</taxon>
        <taxon>Fungi</taxon>
        <taxon>Dikarya</taxon>
        <taxon>Ascomycota</taxon>
        <taxon>Pezizomycotina</taxon>
        <taxon>Dothideomycetes</taxon>
        <taxon>Pleosporomycetidae</taxon>
        <taxon>Pleosporales</taxon>
        <taxon>Sporormiaceae</taxon>
        <taxon>Sporormia</taxon>
    </lineage>
</organism>
<dbReference type="PANTHER" id="PTHR24185:SF4">
    <property type="entry name" value="SERINE HYDROLASE, PUTATIVE (AFU_ORTHOLOGUE AFUA_2G07870)-RELATED"/>
    <property type="match status" value="1"/>
</dbReference>
<keyword evidence="2" id="KW-0442">Lipid degradation</keyword>
<dbReference type="EMBL" id="MU006589">
    <property type="protein sequence ID" value="KAF2744437.1"/>
    <property type="molecule type" value="Genomic_DNA"/>
</dbReference>
<feature type="compositionally biased region" description="Low complexity" evidence="3">
    <location>
        <begin position="81"/>
        <end position="94"/>
    </location>
</feature>
<dbReference type="AlphaFoldDB" id="A0A6A6V5F8"/>
<dbReference type="PANTHER" id="PTHR24185">
    <property type="entry name" value="CALCIUM-INDEPENDENT PHOSPHOLIPASE A2-GAMMA"/>
    <property type="match status" value="1"/>
</dbReference>
<feature type="compositionally biased region" description="Pro residues" evidence="3">
    <location>
        <begin position="176"/>
        <end position="185"/>
    </location>
</feature>
<dbReference type="GO" id="GO:0046486">
    <property type="term" value="P:glycerolipid metabolic process"/>
    <property type="evidence" value="ECO:0007669"/>
    <property type="project" value="UniProtKB-ARBA"/>
</dbReference>
<feature type="domain" description="PNPLA" evidence="4">
    <location>
        <begin position="223"/>
        <end position="429"/>
    </location>
</feature>
<keyword evidence="1 2" id="KW-0443">Lipid metabolism</keyword>
<dbReference type="Proteomes" id="UP000799440">
    <property type="component" value="Unassembled WGS sequence"/>
</dbReference>
<evidence type="ECO:0000256" key="3">
    <source>
        <dbReference type="SAM" id="MobiDB-lite"/>
    </source>
</evidence>
<name>A0A6A6V5F8_9PLEO</name>
<dbReference type="InterPro" id="IPR002641">
    <property type="entry name" value="PNPLA_dom"/>
</dbReference>
<reference evidence="5" key="1">
    <citation type="journal article" date="2020" name="Stud. Mycol.">
        <title>101 Dothideomycetes genomes: a test case for predicting lifestyles and emergence of pathogens.</title>
        <authorList>
            <person name="Haridas S."/>
            <person name="Albert R."/>
            <person name="Binder M."/>
            <person name="Bloem J."/>
            <person name="Labutti K."/>
            <person name="Salamov A."/>
            <person name="Andreopoulos B."/>
            <person name="Baker S."/>
            <person name="Barry K."/>
            <person name="Bills G."/>
            <person name="Bluhm B."/>
            <person name="Cannon C."/>
            <person name="Castanera R."/>
            <person name="Culley D."/>
            <person name="Daum C."/>
            <person name="Ezra D."/>
            <person name="Gonzalez J."/>
            <person name="Henrissat B."/>
            <person name="Kuo A."/>
            <person name="Liang C."/>
            <person name="Lipzen A."/>
            <person name="Lutzoni F."/>
            <person name="Magnuson J."/>
            <person name="Mondo S."/>
            <person name="Nolan M."/>
            <person name="Ohm R."/>
            <person name="Pangilinan J."/>
            <person name="Park H.-J."/>
            <person name="Ramirez L."/>
            <person name="Alfaro M."/>
            <person name="Sun H."/>
            <person name="Tritt A."/>
            <person name="Yoshinaga Y."/>
            <person name="Zwiers L.-H."/>
            <person name="Turgeon B."/>
            <person name="Goodwin S."/>
            <person name="Spatafora J."/>
            <person name="Crous P."/>
            <person name="Grigoriev I."/>
        </authorList>
    </citation>
    <scope>NUCLEOTIDE SEQUENCE</scope>
    <source>
        <strain evidence="5">CBS 119925</strain>
    </source>
</reference>
<feature type="active site" description="Proton acceptor" evidence="2">
    <location>
        <position position="416"/>
    </location>
</feature>
<accession>A0A6A6V5F8</accession>
<feature type="short sequence motif" description="GXGXXG" evidence="2">
    <location>
        <begin position="227"/>
        <end position="232"/>
    </location>
</feature>
<evidence type="ECO:0000259" key="4">
    <source>
        <dbReference type="PROSITE" id="PS51635"/>
    </source>
</evidence>